<comment type="subcellular location">
    <subcellularLocation>
        <location evidence="2">Endoplasmic reticulum lumen</location>
    </subcellularLocation>
</comment>
<reference evidence="10 11" key="1">
    <citation type="submission" date="2023-10" db="EMBL/GenBank/DDBJ databases">
        <title>Comparative genomics analysis reveals potential genetic determinants of host preference in Cryptosporidium xiaoi.</title>
        <authorList>
            <person name="Xiao L."/>
            <person name="Li J."/>
        </authorList>
    </citation>
    <scope>NUCLEOTIDE SEQUENCE [LARGE SCALE GENOMIC DNA]</scope>
    <source>
        <strain evidence="10 11">52996</strain>
    </source>
</reference>
<dbReference type="InterPro" id="IPR036249">
    <property type="entry name" value="Thioredoxin-like_sf"/>
</dbReference>
<dbReference type="Pfam" id="PF13848">
    <property type="entry name" value="Thioredoxin_6"/>
    <property type="match status" value="1"/>
</dbReference>
<keyword evidence="8" id="KW-0732">Signal</keyword>
<feature type="domain" description="Thioredoxin" evidence="9">
    <location>
        <begin position="456"/>
        <end position="600"/>
    </location>
</feature>
<dbReference type="GO" id="GO:0003756">
    <property type="term" value="F:protein disulfide isomerase activity"/>
    <property type="evidence" value="ECO:0007669"/>
    <property type="project" value="UniProtKB-EC"/>
</dbReference>
<comment type="catalytic activity">
    <reaction evidence="1">
        <text>Catalyzes the rearrangement of -S-S- bonds in proteins.</text>
        <dbReference type="EC" id="5.3.4.1"/>
    </reaction>
</comment>
<keyword evidence="7" id="KW-0676">Redox-active center</keyword>
<evidence type="ECO:0000313" key="10">
    <source>
        <dbReference type="EMBL" id="KAK6589087.1"/>
    </source>
</evidence>
<dbReference type="SUPFAM" id="SSF52833">
    <property type="entry name" value="Thioredoxin-like"/>
    <property type="match status" value="3"/>
</dbReference>
<comment type="caution">
    <text evidence="10">The sequence shown here is derived from an EMBL/GenBank/DDBJ whole genome shotgun (WGS) entry which is preliminary data.</text>
</comment>
<evidence type="ECO:0000256" key="8">
    <source>
        <dbReference type="SAM" id="SignalP"/>
    </source>
</evidence>
<protein>
    <recommendedName>
        <fullName evidence="4">protein disulfide-isomerase</fullName>
        <ecNumber evidence="4">5.3.4.1</ecNumber>
    </recommendedName>
</protein>
<accession>A0AAV9XWN3</accession>
<organism evidence="10 11">
    <name type="scientific">Cryptosporidium xiaoi</name>
    <dbReference type="NCBI Taxonomy" id="659607"/>
    <lineage>
        <taxon>Eukaryota</taxon>
        <taxon>Sar</taxon>
        <taxon>Alveolata</taxon>
        <taxon>Apicomplexa</taxon>
        <taxon>Conoidasida</taxon>
        <taxon>Coccidia</taxon>
        <taxon>Eucoccidiorida</taxon>
        <taxon>Eimeriorina</taxon>
        <taxon>Cryptosporidiidae</taxon>
        <taxon>Cryptosporidium</taxon>
    </lineage>
</organism>
<comment type="similarity">
    <text evidence="3">Belongs to the protein disulfide isomerase family.</text>
</comment>
<evidence type="ECO:0000256" key="6">
    <source>
        <dbReference type="ARBA" id="ARBA00023235"/>
    </source>
</evidence>
<feature type="domain" description="Thioredoxin" evidence="9">
    <location>
        <begin position="61"/>
        <end position="193"/>
    </location>
</feature>
<keyword evidence="5" id="KW-0256">Endoplasmic reticulum</keyword>
<feature type="signal peptide" evidence="8">
    <location>
        <begin position="1"/>
        <end position="25"/>
    </location>
</feature>
<dbReference type="GO" id="GO:0034976">
    <property type="term" value="P:response to endoplasmic reticulum stress"/>
    <property type="evidence" value="ECO:0007669"/>
    <property type="project" value="TreeGrafter"/>
</dbReference>
<dbReference type="PANTHER" id="PTHR18929">
    <property type="entry name" value="PROTEIN DISULFIDE ISOMERASE"/>
    <property type="match status" value="1"/>
</dbReference>
<keyword evidence="6" id="KW-0413">Isomerase</keyword>
<dbReference type="PANTHER" id="PTHR18929:SF132">
    <property type="entry name" value="PROTEIN DISULFIDE-ISOMERASE A3"/>
    <property type="match status" value="1"/>
</dbReference>
<dbReference type="GO" id="GO:0006457">
    <property type="term" value="P:protein folding"/>
    <property type="evidence" value="ECO:0007669"/>
    <property type="project" value="TreeGrafter"/>
</dbReference>
<proteinExistence type="inferred from homology"/>
<evidence type="ECO:0000256" key="4">
    <source>
        <dbReference type="ARBA" id="ARBA00012723"/>
    </source>
</evidence>
<dbReference type="GO" id="GO:0005788">
    <property type="term" value="C:endoplasmic reticulum lumen"/>
    <property type="evidence" value="ECO:0007669"/>
    <property type="project" value="UniProtKB-SubCell"/>
</dbReference>
<feature type="chain" id="PRO_5043911762" description="protein disulfide-isomerase" evidence="8">
    <location>
        <begin position="26"/>
        <end position="628"/>
    </location>
</feature>
<evidence type="ECO:0000256" key="2">
    <source>
        <dbReference type="ARBA" id="ARBA00004319"/>
    </source>
</evidence>
<evidence type="ECO:0000256" key="5">
    <source>
        <dbReference type="ARBA" id="ARBA00022824"/>
    </source>
</evidence>
<dbReference type="Gene3D" id="3.40.30.10">
    <property type="entry name" value="Glutaredoxin"/>
    <property type="match status" value="3"/>
</dbReference>
<dbReference type="CDD" id="cd02961">
    <property type="entry name" value="PDI_a_family"/>
    <property type="match status" value="1"/>
</dbReference>
<dbReference type="InterPro" id="IPR017937">
    <property type="entry name" value="Thioredoxin_CS"/>
</dbReference>
<dbReference type="EMBL" id="JAWDEY010000015">
    <property type="protein sequence ID" value="KAK6589087.1"/>
    <property type="molecule type" value="Genomic_DNA"/>
</dbReference>
<evidence type="ECO:0000256" key="1">
    <source>
        <dbReference type="ARBA" id="ARBA00001182"/>
    </source>
</evidence>
<dbReference type="PROSITE" id="PS00194">
    <property type="entry name" value="THIOREDOXIN_1"/>
    <property type="match status" value="1"/>
</dbReference>
<evidence type="ECO:0000259" key="9">
    <source>
        <dbReference type="PROSITE" id="PS51352"/>
    </source>
</evidence>
<dbReference type="PRINTS" id="PR00421">
    <property type="entry name" value="THIOREDOXIN"/>
</dbReference>
<name>A0AAV9XWN3_9CRYT</name>
<gene>
    <name evidence="10" type="ORF">RS030_233541</name>
</gene>
<evidence type="ECO:0000256" key="7">
    <source>
        <dbReference type="ARBA" id="ARBA00023284"/>
    </source>
</evidence>
<dbReference type="Proteomes" id="UP001311799">
    <property type="component" value="Unassembled WGS sequence"/>
</dbReference>
<keyword evidence="11" id="KW-1185">Reference proteome</keyword>
<sequence>MKYHFLKLALTTLAFIQVFLNFVSGVEFRDAKLNSIDNGDINLTADIPLNNNNDNEHIINHNLQLTTPSPSLIRYNSEIENHNLDSENLNLVKQLSHEGVYNFTREDSVVLFYVPWCMFCREIIPEFNKAAQILKDKKIKFGKIDANEHRQIVLMEQIIKFPTIKVYSEGIGHYYNGLSNAVSITNFINTEFDRDLAILDVESLKLFTSTDKSSIKMIAIINETQTNPTNTVSVSYSKISRKYHNIFFAHTFSNNTDIVKYILSKNNNSKLGNNESNLNSLLAIITPWNDNSELFDIDNTEINGNNSEQGVILLDNIDFNNYDLLENLVHKYQFPLIIDFNPFIAQKLFSVNKPIAFLFINKDTPNYDLFMKRYRNLAIQFRGDIIFVRSGNSLPHEKRISQVLVNDENEFPVISIIRVPEENDDNKNILLPPNMPQMKQSQTPLIYKYHIYGQQLLQNSNIEHFINEFISGRIEPYYKSEEPPSEEDNTGAVRIVVSKTFKKEVIDNDLDVFIVFFAPWCGHCRKLEPDFHSLALRLQGLNDKLKIAKIDGSQNDVPNIQIFGFPTLLLFRSGQKDQPMFYGGDRTIVEMIQWLSENIANKFDPQVYLNPENAFEDDDLDMALSHEL</sequence>
<dbReference type="EC" id="5.3.4.1" evidence="4"/>
<dbReference type="Pfam" id="PF00085">
    <property type="entry name" value="Thioredoxin"/>
    <property type="match status" value="2"/>
</dbReference>
<dbReference type="PROSITE" id="PS51352">
    <property type="entry name" value="THIOREDOXIN_2"/>
    <property type="match status" value="2"/>
</dbReference>
<evidence type="ECO:0000256" key="3">
    <source>
        <dbReference type="ARBA" id="ARBA00006347"/>
    </source>
</evidence>
<dbReference type="CDD" id="cd02995">
    <property type="entry name" value="PDI_a_PDI_a'_C"/>
    <property type="match status" value="1"/>
</dbReference>
<evidence type="ECO:0000313" key="11">
    <source>
        <dbReference type="Proteomes" id="UP001311799"/>
    </source>
</evidence>
<dbReference type="AlphaFoldDB" id="A0AAV9XWN3"/>
<dbReference type="InterPro" id="IPR013766">
    <property type="entry name" value="Thioredoxin_domain"/>
</dbReference>